<name>A0A0F8ZWL4_9ZZZZ</name>
<accession>A0A0F8ZWL4</accession>
<comment type="caution">
    <text evidence="1">The sequence shown here is derived from an EMBL/GenBank/DDBJ whole genome shotgun (WGS) entry which is preliminary data.</text>
</comment>
<dbReference type="EMBL" id="LAZR01058009">
    <property type="protein sequence ID" value="KKK70819.1"/>
    <property type="molecule type" value="Genomic_DNA"/>
</dbReference>
<proteinExistence type="predicted"/>
<evidence type="ECO:0000313" key="1">
    <source>
        <dbReference type="EMBL" id="KKK70819.1"/>
    </source>
</evidence>
<gene>
    <name evidence="1" type="ORF">LCGC14_2920140</name>
</gene>
<sequence length="144" mass="17627">MTEGVSLQWFRHALAESPFLEHVRRAWHRGDPDRLLEYVNLDTERRIIALWVNRLQGTIVELASYHWEDDPPSYEHVLQCLFNLNNDLRMAALQEVGQQMVSDEYRRFRLWADDEEERRHQREFRQRRIPNQDRRKDPRWFAAI</sequence>
<protein>
    <submittedName>
        <fullName evidence="1">Uncharacterized protein</fullName>
    </submittedName>
</protein>
<reference evidence="1" key="1">
    <citation type="journal article" date="2015" name="Nature">
        <title>Complex archaea that bridge the gap between prokaryotes and eukaryotes.</title>
        <authorList>
            <person name="Spang A."/>
            <person name="Saw J.H."/>
            <person name="Jorgensen S.L."/>
            <person name="Zaremba-Niedzwiedzka K."/>
            <person name="Martijn J."/>
            <person name="Lind A.E."/>
            <person name="van Eijk R."/>
            <person name="Schleper C."/>
            <person name="Guy L."/>
            <person name="Ettema T.J."/>
        </authorList>
    </citation>
    <scope>NUCLEOTIDE SEQUENCE</scope>
</reference>
<dbReference type="AlphaFoldDB" id="A0A0F8ZWL4"/>
<organism evidence="1">
    <name type="scientific">marine sediment metagenome</name>
    <dbReference type="NCBI Taxonomy" id="412755"/>
    <lineage>
        <taxon>unclassified sequences</taxon>
        <taxon>metagenomes</taxon>
        <taxon>ecological metagenomes</taxon>
    </lineage>
</organism>